<dbReference type="SUPFAM" id="SSF55729">
    <property type="entry name" value="Acyl-CoA N-acyltransferases (Nat)"/>
    <property type="match status" value="1"/>
</dbReference>
<evidence type="ECO:0000313" key="4">
    <source>
        <dbReference type="EMBL" id="AEI44718.1"/>
    </source>
</evidence>
<dbReference type="PROSITE" id="PS51186">
    <property type="entry name" value="GNAT"/>
    <property type="match status" value="1"/>
</dbReference>
<evidence type="ECO:0000259" key="3">
    <source>
        <dbReference type="PROSITE" id="PS51186"/>
    </source>
</evidence>
<evidence type="ECO:0000313" key="5">
    <source>
        <dbReference type="Proteomes" id="UP000006620"/>
    </source>
</evidence>
<keyword evidence="1" id="KW-0808">Transferase</keyword>
<feature type="domain" description="N-acetyltransferase" evidence="3">
    <location>
        <begin position="3"/>
        <end position="148"/>
    </location>
</feature>
<dbReference type="AlphaFoldDB" id="F8FIH5"/>
<dbReference type="InterPro" id="IPR000182">
    <property type="entry name" value="GNAT_dom"/>
</dbReference>
<dbReference type="Pfam" id="PF00583">
    <property type="entry name" value="Acetyltransf_1"/>
    <property type="match status" value="1"/>
</dbReference>
<reference evidence="5" key="1">
    <citation type="submission" date="2011-06" db="EMBL/GenBank/DDBJ databases">
        <title>Complete genome sequence of Paenibacillus mucilaginosus KNP414.</title>
        <authorList>
            <person name="Wang J."/>
            <person name="Hu S."/>
            <person name="Hu X."/>
            <person name="Zhang B."/>
            <person name="Dong D."/>
            <person name="Zhang S."/>
            <person name="Zhao K."/>
            <person name="Wu D."/>
        </authorList>
    </citation>
    <scope>NUCLEOTIDE SEQUENCE [LARGE SCALE GENOMIC DNA]</scope>
    <source>
        <strain evidence="5">KNP414</strain>
    </source>
</reference>
<proteinExistence type="predicted"/>
<organism evidence="4 5">
    <name type="scientific">Paenibacillus mucilaginosus (strain KNP414)</name>
    <dbReference type="NCBI Taxonomy" id="1036673"/>
    <lineage>
        <taxon>Bacteria</taxon>
        <taxon>Bacillati</taxon>
        <taxon>Bacillota</taxon>
        <taxon>Bacilli</taxon>
        <taxon>Bacillales</taxon>
        <taxon>Paenibacillaceae</taxon>
        <taxon>Paenibacillus</taxon>
    </lineage>
</organism>
<dbReference type="EMBL" id="CP002869">
    <property type="protein sequence ID" value="AEI44718.1"/>
    <property type="molecule type" value="Genomic_DNA"/>
</dbReference>
<dbReference type="InterPro" id="IPR051016">
    <property type="entry name" value="Diverse_Substrate_AcTransf"/>
</dbReference>
<gene>
    <name evidence="4" type="ordered locus">KNP414_06195</name>
</gene>
<protein>
    <recommendedName>
        <fullName evidence="3">N-acetyltransferase domain-containing protein</fullName>
    </recommendedName>
</protein>
<dbReference type="InterPro" id="IPR016181">
    <property type="entry name" value="Acyl_CoA_acyltransferase"/>
</dbReference>
<dbReference type="Proteomes" id="UP000006620">
    <property type="component" value="Chromosome"/>
</dbReference>
<dbReference type="RefSeq" id="WP_013919862.1">
    <property type="nucleotide sequence ID" value="NC_015690.1"/>
</dbReference>
<dbReference type="PANTHER" id="PTHR10545:SF29">
    <property type="entry name" value="GH14572P-RELATED"/>
    <property type="match status" value="1"/>
</dbReference>
<dbReference type="Gene3D" id="3.40.630.30">
    <property type="match status" value="1"/>
</dbReference>
<keyword evidence="2" id="KW-0012">Acyltransferase</keyword>
<dbReference type="PATRIC" id="fig|1036673.3.peg.5757"/>
<dbReference type="HOGENOM" id="CLU_013985_34_9_9"/>
<evidence type="ECO:0000256" key="2">
    <source>
        <dbReference type="ARBA" id="ARBA00023315"/>
    </source>
</evidence>
<reference evidence="4 5" key="2">
    <citation type="journal article" date="2013" name="Genome Announc.">
        <title>Genome Sequence of Growth-Improving Paenibacillus mucilaginosus Strain KNP414.</title>
        <authorList>
            <person name="Lu J.J."/>
            <person name="Wang J.F."/>
            <person name="Hu X.F."/>
        </authorList>
    </citation>
    <scope>NUCLEOTIDE SEQUENCE [LARGE SCALE GENOMIC DNA]</scope>
    <source>
        <strain evidence="4 5">KNP414</strain>
    </source>
</reference>
<sequence>MSLLIRCAEHQDLLPLSGLMHDYIVGFYRNPWPGDDRIHNLIRSLLERQAGVQFVAEREGALIGFATLYFTYSTMKANPITIMNDFFLLEPYRGTEAQTRLFAHCRSFSLDNGFSYMSWITGTGNERAQHFFDEAGALRGSWVNYSIV</sequence>
<name>F8FIH5_PAEMK</name>
<dbReference type="GO" id="GO:0008080">
    <property type="term" value="F:N-acetyltransferase activity"/>
    <property type="evidence" value="ECO:0007669"/>
    <property type="project" value="UniProtKB-ARBA"/>
</dbReference>
<dbReference type="KEGG" id="pms:KNP414_06195"/>
<evidence type="ECO:0000256" key="1">
    <source>
        <dbReference type="ARBA" id="ARBA00022679"/>
    </source>
</evidence>
<accession>F8FIH5</accession>
<dbReference type="PANTHER" id="PTHR10545">
    <property type="entry name" value="DIAMINE N-ACETYLTRANSFERASE"/>
    <property type="match status" value="1"/>
</dbReference>